<dbReference type="KEGG" id="caml:H6X83_09660"/>
<evidence type="ECO:0000256" key="1">
    <source>
        <dbReference type="SAM" id="SignalP"/>
    </source>
</evidence>
<keyword evidence="3" id="KW-1185">Reference proteome</keyword>
<dbReference type="RefSeq" id="WP_246419178.1">
    <property type="nucleotide sequence ID" value="NZ_CP060696.1"/>
</dbReference>
<evidence type="ECO:0000313" key="2">
    <source>
        <dbReference type="EMBL" id="QNO17212.1"/>
    </source>
</evidence>
<reference evidence="2 3" key="1">
    <citation type="submission" date="2020-08" db="EMBL/GenBank/DDBJ databases">
        <authorList>
            <person name="Ren C."/>
            <person name="Gu Y."/>
            <person name="Xu Y."/>
        </authorList>
    </citation>
    <scope>NUCLEOTIDE SEQUENCE [LARGE SCALE GENOMIC DNA]</scope>
    <source>
        <strain evidence="2 3">LBM18003</strain>
    </source>
</reference>
<protein>
    <submittedName>
        <fullName evidence="2">Uncharacterized protein</fullName>
    </submittedName>
</protein>
<name>A0A7G9WEV0_9FIRM</name>
<dbReference type="AlphaFoldDB" id="A0A7G9WEV0"/>
<evidence type="ECO:0000313" key="3">
    <source>
        <dbReference type="Proteomes" id="UP000516046"/>
    </source>
</evidence>
<feature type="signal peptide" evidence="1">
    <location>
        <begin position="1"/>
        <end position="26"/>
    </location>
</feature>
<dbReference type="PROSITE" id="PS51257">
    <property type="entry name" value="PROKAR_LIPOPROTEIN"/>
    <property type="match status" value="1"/>
</dbReference>
<organism evidence="2 3">
    <name type="scientific">Caproicibacterium amylolyticum</name>
    <dbReference type="NCBI Taxonomy" id="2766537"/>
    <lineage>
        <taxon>Bacteria</taxon>
        <taxon>Bacillati</taxon>
        <taxon>Bacillota</taxon>
        <taxon>Clostridia</taxon>
        <taxon>Eubacteriales</taxon>
        <taxon>Oscillospiraceae</taxon>
        <taxon>Caproicibacterium</taxon>
    </lineage>
</organism>
<gene>
    <name evidence="2" type="ORF">H6X83_09660</name>
</gene>
<proteinExistence type="predicted"/>
<dbReference type="EMBL" id="CP060696">
    <property type="protein sequence ID" value="QNO17212.1"/>
    <property type="molecule type" value="Genomic_DNA"/>
</dbReference>
<feature type="chain" id="PRO_5038489150" evidence="1">
    <location>
        <begin position="27"/>
        <end position="212"/>
    </location>
</feature>
<keyword evidence="1" id="KW-0732">Signal</keyword>
<dbReference type="Proteomes" id="UP000516046">
    <property type="component" value="Chromosome"/>
</dbReference>
<accession>A0A7G9WEV0</accession>
<sequence>MKRIVYRLLGIGLSMALLLISAGCSSENHTVKKPVIYLYPTQTEQVNVKLDFAGSLTCTYPQYSANGWNVTAHPDGTLTGSDGKQYSYLYWEGAGGVQPDFSSGFVIKGSDTAAFLQEKLAALGLTPREYNEFIVYWLPKMQDNTYNLISFQGSSYTNAAKLTVTPKPDSILRVYMAYKPLKAAVSVPEQTLPSFERKGFTVVEWGGMEVPD</sequence>